<evidence type="ECO:0000313" key="4">
    <source>
        <dbReference type="Proteomes" id="UP000054561"/>
    </source>
</evidence>
<feature type="compositionally biased region" description="Gly residues" evidence="1">
    <location>
        <begin position="916"/>
        <end position="942"/>
    </location>
</feature>
<feature type="compositionally biased region" description="Gly residues" evidence="1">
    <location>
        <begin position="350"/>
        <end position="370"/>
    </location>
</feature>
<reference evidence="3 4" key="1">
    <citation type="submission" date="2014-03" db="EMBL/GenBank/DDBJ databases">
        <title>The Genome Sequence of Plasmodium fragile nilgiri.</title>
        <authorList>
            <consortium name="The Broad Institute Genomics Platform"/>
            <consortium name="The Broad Institute Genome Sequencing Center for Infectious Disease"/>
            <person name="Neafsey D."/>
            <person name="Duraisingh M."/>
            <person name="Young S.K."/>
            <person name="Zeng Q."/>
            <person name="Gargeya S."/>
            <person name="Abouelleil A."/>
            <person name="Alvarado L."/>
            <person name="Chapman S.B."/>
            <person name="Gainer-Dewar J."/>
            <person name="Goldberg J."/>
            <person name="Griggs A."/>
            <person name="Gujja S."/>
            <person name="Hansen M."/>
            <person name="Howarth C."/>
            <person name="Imamovic A."/>
            <person name="Larimer J."/>
            <person name="Pearson M."/>
            <person name="Poon T.W."/>
            <person name="Priest M."/>
            <person name="Roberts A."/>
            <person name="Saif S."/>
            <person name="Shea T."/>
            <person name="Sykes S."/>
            <person name="Wortman J."/>
            <person name="Nusbaum C."/>
            <person name="Birren B."/>
        </authorList>
    </citation>
    <scope>NUCLEOTIDE SEQUENCE [LARGE SCALE GENOMIC DNA]</scope>
    <source>
        <strain evidence="4">nilgiri</strain>
    </source>
</reference>
<evidence type="ECO:0000313" key="3">
    <source>
        <dbReference type="EMBL" id="KJP86085.1"/>
    </source>
</evidence>
<feature type="compositionally biased region" description="Basic and acidic residues" evidence="1">
    <location>
        <begin position="764"/>
        <end position="775"/>
    </location>
</feature>
<feature type="compositionally biased region" description="Low complexity" evidence="1">
    <location>
        <begin position="693"/>
        <end position="702"/>
    </location>
</feature>
<evidence type="ECO:0000256" key="1">
    <source>
        <dbReference type="SAM" id="MobiDB-lite"/>
    </source>
</evidence>
<dbReference type="Proteomes" id="UP000054561">
    <property type="component" value="Unassembled WGS sequence"/>
</dbReference>
<organism evidence="3 4">
    <name type="scientific">Plasmodium fragile</name>
    <dbReference type="NCBI Taxonomy" id="5857"/>
    <lineage>
        <taxon>Eukaryota</taxon>
        <taxon>Sar</taxon>
        <taxon>Alveolata</taxon>
        <taxon>Apicomplexa</taxon>
        <taxon>Aconoidasida</taxon>
        <taxon>Haemosporida</taxon>
        <taxon>Plasmodiidae</taxon>
        <taxon>Plasmodium</taxon>
        <taxon>Plasmodium (Plasmodium)</taxon>
    </lineage>
</organism>
<feature type="compositionally biased region" description="Pro residues" evidence="1">
    <location>
        <begin position="883"/>
        <end position="897"/>
    </location>
</feature>
<dbReference type="Pfam" id="PF12887">
    <property type="entry name" value="SICA_alpha"/>
    <property type="match status" value="1"/>
</dbReference>
<feature type="compositionally biased region" description="Basic and acidic residues" evidence="1">
    <location>
        <begin position="371"/>
        <end position="382"/>
    </location>
</feature>
<dbReference type="RefSeq" id="XP_012337309.1">
    <property type="nucleotide sequence ID" value="XM_012481886.1"/>
</dbReference>
<feature type="compositionally biased region" description="Low complexity" evidence="1">
    <location>
        <begin position="282"/>
        <end position="318"/>
    </location>
</feature>
<feature type="compositionally biased region" description="Basic and acidic residues" evidence="1">
    <location>
        <begin position="746"/>
        <end position="757"/>
    </location>
</feature>
<dbReference type="EMBL" id="KQ001702">
    <property type="protein sequence ID" value="KJP86085.1"/>
    <property type="molecule type" value="Genomic_DNA"/>
</dbReference>
<feature type="compositionally biased region" description="Basic and acidic residues" evidence="1">
    <location>
        <begin position="845"/>
        <end position="866"/>
    </location>
</feature>
<feature type="region of interest" description="Disordered" evidence="1">
    <location>
        <begin position="645"/>
        <end position="776"/>
    </location>
</feature>
<dbReference type="OMA" id="NIEGGAN"/>
<accession>A0A0D9QGC3</accession>
<feature type="compositionally biased region" description="Low complexity" evidence="1">
    <location>
        <begin position="658"/>
        <end position="675"/>
    </location>
</feature>
<feature type="region of interest" description="Disordered" evidence="1">
    <location>
        <begin position="158"/>
        <end position="181"/>
    </location>
</feature>
<feature type="compositionally biased region" description="Basic and acidic residues" evidence="1">
    <location>
        <begin position="167"/>
        <end position="180"/>
    </location>
</feature>
<protein>
    <recommendedName>
        <fullName evidence="2">Schizont-infected cell agglutination extracellular alpha domain-containing protein</fullName>
    </recommendedName>
</protein>
<gene>
    <name evidence="3" type="ORF">AK88_04276</name>
</gene>
<feature type="domain" description="Schizont-infected cell agglutination extracellular alpha" evidence="2">
    <location>
        <begin position="9"/>
        <end position="171"/>
    </location>
</feature>
<dbReference type="VEuPathDB" id="PlasmoDB:AK88_04276"/>
<feature type="compositionally biased region" description="Pro residues" evidence="1">
    <location>
        <begin position="712"/>
        <end position="724"/>
    </location>
</feature>
<sequence>MAQYAQILWEEYIKNRNIGVKHQHDKDFNKHFWNNVTEVWKKFKEHMQNTEHDTFIEPLCEMHQDGEHEAETFNESDKSVCWLALKALGFKHGIKLDVTTTGPEDLDNTAAEDGVMPYMKCILVNIFMKRIVGEKCLDTAAGRQAFLAAQDLARHGHKKEPNMACEQADRKDGTKKKGENTADWNLWPIMERWLERNRGNLRDGQEGVLGKECTAERNKSALEIKEEATKKIEELGKDIEEDIHSILKEINDAGDSRSMDDILKRVKQGKDSASKTPQEHGQSPGAPQATSSSTTTSQAPGMSATGNAGNAGGTTTPAPAKPAPVDNGRSATPVAAKPGPAVTPGATASSGGGGPVGKGAAAGGQGQGKAGKGEDCDADRAQQRPRNAVYVVPPPNDKQWNKWKTVLKAFKEYMDANQHLADAIGANCYNSGWNDFGDGKAYHKDQTVADVVRWRVMSVAWGFANGWGTKDNATQDGVHMNAEEENMFRCEVANIFGHLLKEKYCTGHRGYKRGVEYSRIVFKSMKSEGAGGIGVLDGPVIQGKCTACGYEKHNRLAHAINLPVVEWFLQERQLLDAIQNIEGGANCNKKWKEYTADKMKMDNPRELDEEKITDIKQDQEKLRMQATKNMDAVKDALEQKIQELAATKPDAPTPPAAKPAATKPATTTPVEAAPAGRSEEAGDPPQPSPAPVSPQAEPAGQPGEVGGQGPGPGQPPPPPPPQDGSPPGNNSRKEPPASAAGTSGPKVDEDGNKHNPKVDAPTPGEKERKVVESKTAETLLGTAVITTEITTTTYDPTGGVGMDTINKLLQEQEKKEKRTEEASNEPTMSAVVPDTKSTDSAGDSSKTKAADGESRNTENTKVEDHQPGSTGVQDAVVDGGNDDPPPPNPPKPKPNPNPNQSGSSGSFSDADLADGVSGGEGKGGGAEVGGGGGGGTSGGGGPALTPATPSVAPGLTWEDVKPYTPAIIPAVVGIGVIAFFLWKVLNECEVAACENVKDDYLQIVVEEFAQHLMRDGKGYSSSLDAPITNQDLSGNNVASTLDPPTDTAVTDACPLNDPDTWSCMETIQLEQEETPFLLPSPYPGN</sequence>
<feature type="region of interest" description="Disordered" evidence="1">
    <location>
        <begin position="792"/>
        <end position="950"/>
    </location>
</feature>
<dbReference type="AlphaFoldDB" id="A0A0D9QGC3"/>
<proteinExistence type="predicted"/>
<evidence type="ECO:0000259" key="2">
    <source>
        <dbReference type="Pfam" id="PF12887"/>
    </source>
</evidence>
<name>A0A0D9QGC3_PLAFR</name>
<feature type="region of interest" description="Disordered" evidence="1">
    <location>
        <begin position="267"/>
        <end position="395"/>
    </location>
</feature>
<dbReference type="InterPro" id="IPR024290">
    <property type="entry name" value="SICA_extracell_a"/>
</dbReference>
<feature type="compositionally biased region" description="Basic and acidic residues" evidence="1">
    <location>
        <begin position="810"/>
        <end position="821"/>
    </location>
</feature>
<dbReference type="GeneID" id="24269590"/>
<keyword evidence="4" id="KW-1185">Reference proteome</keyword>